<dbReference type="Proteomes" id="UP001170310">
    <property type="component" value="Unassembled WGS sequence"/>
</dbReference>
<evidence type="ECO:0000256" key="2">
    <source>
        <dbReference type="ARBA" id="ARBA00011903"/>
    </source>
</evidence>
<dbReference type="EC" id="2.7.10.2" evidence="2"/>
<organism evidence="10 11">
    <name type="scientific">Staphylococcus pasteuri_A</name>
    <dbReference type="NCBI Taxonomy" id="3062664"/>
    <lineage>
        <taxon>Bacteria</taxon>
        <taxon>Bacillati</taxon>
        <taxon>Bacillota</taxon>
        <taxon>Bacilli</taxon>
        <taxon>Bacillales</taxon>
        <taxon>Staphylococcaceae</taxon>
        <taxon>Staphylococcus</taxon>
    </lineage>
</organism>
<dbReference type="NCBIfam" id="TIGR01007">
    <property type="entry name" value="eps_fam"/>
    <property type="match status" value="1"/>
</dbReference>
<evidence type="ECO:0000256" key="8">
    <source>
        <dbReference type="ARBA" id="ARBA00051245"/>
    </source>
</evidence>
<reference evidence="10" key="1">
    <citation type="submission" date="2023-07" db="EMBL/GenBank/DDBJ databases">
        <title>Genome content predicts the carbon catabolic preferences of heterotrophic bacteria.</title>
        <authorList>
            <person name="Gralka M."/>
        </authorList>
    </citation>
    <scope>NUCLEOTIDE SEQUENCE</scope>
    <source>
        <strain evidence="10">E2R20</strain>
    </source>
</reference>
<feature type="domain" description="AAA" evidence="9">
    <location>
        <begin position="45"/>
        <end position="170"/>
    </location>
</feature>
<dbReference type="InterPro" id="IPR005702">
    <property type="entry name" value="Wzc-like_C"/>
</dbReference>
<dbReference type="Pfam" id="PF13614">
    <property type="entry name" value="AAA_31"/>
    <property type="match status" value="1"/>
</dbReference>
<comment type="similarity">
    <text evidence="1">Belongs to the CpsD/CapB family.</text>
</comment>
<evidence type="ECO:0000313" key="11">
    <source>
        <dbReference type="Proteomes" id="UP001170310"/>
    </source>
</evidence>
<evidence type="ECO:0000259" key="9">
    <source>
        <dbReference type="Pfam" id="PF13614"/>
    </source>
</evidence>
<sequence>MSNVRRKYPKLIVNEQPKSPISEKFRGIRSNILFASADDPIKSVVVTSDGPGSGKSTTSANLAISFAQAGYKTILIDGDMRKPTQHYLFKLPNNEGLSSLLLKWSDYESAIQSTHIEGLDVLTSGPIPPNPSELITSRSFKNMFDHISEKYNFVIIDTPPVNVVTDAQLFSNYTQHAVYVVNVESNNKEEVKKGKQLLEKSGSKIIGIVLNKAPQEKNSKYYAYYGDDKS</sequence>
<dbReference type="FunFam" id="3.40.50.300:FF:000527">
    <property type="entry name" value="Tyrosine-protein kinase etk"/>
    <property type="match status" value="1"/>
</dbReference>
<dbReference type="RefSeq" id="WP_017637273.1">
    <property type="nucleotide sequence ID" value="NZ_JAUOQO010000001.1"/>
</dbReference>
<dbReference type="CDD" id="cd05387">
    <property type="entry name" value="BY-kinase"/>
    <property type="match status" value="1"/>
</dbReference>
<comment type="catalytic activity">
    <reaction evidence="8">
        <text>L-tyrosyl-[protein] + ATP = O-phospho-L-tyrosyl-[protein] + ADP + H(+)</text>
        <dbReference type="Rhea" id="RHEA:10596"/>
        <dbReference type="Rhea" id="RHEA-COMP:10136"/>
        <dbReference type="Rhea" id="RHEA-COMP:20101"/>
        <dbReference type="ChEBI" id="CHEBI:15378"/>
        <dbReference type="ChEBI" id="CHEBI:30616"/>
        <dbReference type="ChEBI" id="CHEBI:46858"/>
        <dbReference type="ChEBI" id="CHEBI:61978"/>
        <dbReference type="ChEBI" id="CHEBI:456216"/>
        <dbReference type="EC" id="2.7.10.2"/>
    </reaction>
</comment>
<accession>A0AAW7YRW0</accession>
<evidence type="ECO:0000256" key="7">
    <source>
        <dbReference type="ARBA" id="ARBA00023137"/>
    </source>
</evidence>
<proteinExistence type="inferred from homology"/>
<keyword evidence="6" id="KW-0067">ATP-binding</keyword>
<keyword evidence="3 10" id="KW-0808">Transferase</keyword>
<comment type="caution">
    <text evidence="10">The sequence shown here is derived from an EMBL/GenBank/DDBJ whole genome shotgun (WGS) entry which is preliminary data.</text>
</comment>
<evidence type="ECO:0000256" key="4">
    <source>
        <dbReference type="ARBA" id="ARBA00022741"/>
    </source>
</evidence>
<dbReference type="PANTHER" id="PTHR32309">
    <property type="entry name" value="TYROSINE-PROTEIN KINASE"/>
    <property type="match status" value="1"/>
</dbReference>
<dbReference type="GO" id="GO:0005886">
    <property type="term" value="C:plasma membrane"/>
    <property type="evidence" value="ECO:0007669"/>
    <property type="project" value="TreeGrafter"/>
</dbReference>
<gene>
    <name evidence="10" type="ORF">Q4528_01575</name>
</gene>
<dbReference type="AlphaFoldDB" id="A0AAW7YRW0"/>
<keyword evidence="4" id="KW-0547">Nucleotide-binding</keyword>
<dbReference type="SUPFAM" id="SSF52540">
    <property type="entry name" value="P-loop containing nucleoside triphosphate hydrolases"/>
    <property type="match status" value="1"/>
</dbReference>
<protein>
    <recommendedName>
        <fullName evidence="2">non-specific protein-tyrosine kinase</fullName>
        <ecNumber evidence="2">2.7.10.2</ecNumber>
    </recommendedName>
</protein>
<dbReference type="GO" id="GO:0005524">
    <property type="term" value="F:ATP binding"/>
    <property type="evidence" value="ECO:0007669"/>
    <property type="project" value="UniProtKB-KW"/>
</dbReference>
<evidence type="ECO:0000256" key="3">
    <source>
        <dbReference type="ARBA" id="ARBA00022679"/>
    </source>
</evidence>
<dbReference type="GO" id="GO:0042802">
    <property type="term" value="F:identical protein binding"/>
    <property type="evidence" value="ECO:0007669"/>
    <property type="project" value="UniProtKB-ARBA"/>
</dbReference>
<dbReference type="PANTHER" id="PTHR32309:SF13">
    <property type="entry name" value="FERRIC ENTEROBACTIN TRANSPORT PROTEIN FEPE"/>
    <property type="match status" value="1"/>
</dbReference>
<evidence type="ECO:0000256" key="1">
    <source>
        <dbReference type="ARBA" id="ARBA00007316"/>
    </source>
</evidence>
<dbReference type="EMBL" id="JAUOQO010000001">
    <property type="protein sequence ID" value="MDO6572843.1"/>
    <property type="molecule type" value="Genomic_DNA"/>
</dbReference>
<dbReference type="InterPro" id="IPR050445">
    <property type="entry name" value="Bact_polysacc_biosynth/exp"/>
</dbReference>
<keyword evidence="5" id="KW-0418">Kinase</keyword>
<name>A0AAW7YRW0_9STAP</name>
<dbReference type="InterPro" id="IPR027417">
    <property type="entry name" value="P-loop_NTPase"/>
</dbReference>
<dbReference type="Gene3D" id="3.40.50.300">
    <property type="entry name" value="P-loop containing nucleotide triphosphate hydrolases"/>
    <property type="match status" value="1"/>
</dbReference>
<evidence type="ECO:0000256" key="5">
    <source>
        <dbReference type="ARBA" id="ARBA00022777"/>
    </source>
</evidence>
<keyword evidence="7" id="KW-0829">Tyrosine-protein kinase</keyword>
<evidence type="ECO:0000256" key="6">
    <source>
        <dbReference type="ARBA" id="ARBA00022840"/>
    </source>
</evidence>
<dbReference type="GO" id="GO:0004715">
    <property type="term" value="F:non-membrane spanning protein tyrosine kinase activity"/>
    <property type="evidence" value="ECO:0007669"/>
    <property type="project" value="UniProtKB-EC"/>
</dbReference>
<keyword evidence="11" id="KW-1185">Reference proteome</keyword>
<dbReference type="InterPro" id="IPR025669">
    <property type="entry name" value="AAA_dom"/>
</dbReference>
<evidence type="ECO:0000313" key="10">
    <source>
        <dbReference type="EMBL" id="MDO6572843.1"/>
    </source>
</evidence>